<evidence type="ECO:0000313" key="1">
    <source>
        <dbReference type="EMBL" id="CAH9131792.1"/>
    </source>
</evidence>
<dbReference type="AlphaFoldDB" id="A0AAV0F8G6"/>
<dbReference type="Proteomes" id="UP001152523">
    <property type="component" value="Unassembled WGS sequence"/>
</dbReference>
<organism evidence="1 2">
    <name type="scientific">Cuscuta epithymum</name>
    <dbReference type="NCBI Taxonomy" id="186058"/>
    <lineage>
        <taxon>Eukaryota</taxon>
        <taxon>Viridiplantae</taxon>
        <taxon>Streptophyta</taxon>
        <taxon>Embryophyta</taxon>
        <taxon>Tracheophyta</taxon>
        <taxon>Spermatophyta</taxon>
        <taxon>Magnoliopsida</taxon>
        <taxon>eudicotyledons</taxon>
        <taxon>Gunneridae</taxon>
        <taxon>Pentapetalae</taxon>
        <taxon>asterids</taxon>
        <taxon>lamiids</taxon>
        <taxon>Solanales</taxon>
        <taxon>Convolvulaceae</taxon>
        <taxon>Cuscuteae</taxon>
        <taxon>Cuscuta</taxon>
        <taxon>Cuscuta subgen. Cuscuta</taxon>
    </lineage>
</organism>
<sequence>MEIHCSSPLTAPPDEFGSFYLFGVHVEKKHMKMIIIRLRECLQLLKKKHFSAFGFKKHLFTKHYQFLLFLGLRVKSVFPFSITQKTLILPNTTNFYFSKSLFSQTLSTFTTNHFFLTSPKVLFFKQKQLQTLPKSFTEENEDRSPNNAIV</sequence>
<reference evidence="1" key="1">
    <citation type="submission" date="2022-07" db="EMBL/GenBank/DDBJ databases">
        <authorList>
            <person name="Macas J."/>
            <person name="Novak P."/>
            <person name="Neumann P."/>
        </authorList>
    </citation>
    <scope>NUCLEOTIDE SEQUENCE</scope>
</reference>
<comment type="caution">
    <text evidence="1">The sequence shown here is derived from an EMBL/GenBank/DDBJ whole genome shotgun (WGS) entry which is preliminary data.</text>
</comment>
<name>A0AAV0F8G6_9ASTE</name>
<keyword evidence="2" id="KW-1185">Reference proteome</keyword>
<gene>
    <name evidence="1" type="ORF">CEPIT_LOCUS31669</name>
</gene>
<protein>
    <submittedName>
        <fullName evidence="1">Uncharacterized protein</fullName>
    </submittedName>
</protein>
<evidence type="ECO:0000313" key="2">
    <source>
        <dbReference type="Proteomes" id="UP001152523"/>
    </source>
</evidence>
<accession>A0AAV0F8G6</accession>
<proteinExistence type="predicted"/>
<dbReference type="EMBL" id="CAMAPF010000967">
    <property type="protein sequence ID" value="CAH9131792.1"/>
    <property type="molecule type" value="Genomic_DNA"/>
</dbReference>